<gene>
    <name evidence="9" type="ORF">ALC62_00839</name>
</gene>
<sequence length="361" mass="42247">MQLRFVDSFKFLSSSLEKLVSYFDKSKLNITRSKFFNLDEQEFAFLKRKGVFPYEYVNSFNKLNETSLPPREAFYSSLIDEDISVDDYQHATDVWQRFRINTLGDYSDLYLKTDVLLLADMFENFRDTYMESYGLDPAYYVILPSYTWDAMLKNSGVRFELLTDIDMVLFIERGIRRGLSQCSHRYTRANNVYVPTFDPSKPISYLVYFDVNNLYGWAMMEPLPYGELPSENELHLLYTITHEIGHSLGLSHNSHIDSLMFPYATNKSVKLSIEDILAIQRLYGKNLNEVPSTQSPPVTTDTRKTLTQKDLCDLPYVDNVLVLNHRKFVTYRRSMWMIAINGKRYKAPVAINDYLLLKIFL</sequence>
<dbReference type="EMBL" id="KQ976811">
    <property type="protein sequence ID" value="KYN08184.1"/>
    <property type="molecule type" value="Genomic_DNA"/>
</dbReference>
<keyword evidence="7" id="KW-0106">Calcium</keyword>
<dbReference type="PANTHER" id="PTHR31511:SF12">
    <property type="entry name" value="RHO TERMINATION FACTOR N-TERMINAL DOMAIN-CONTAINING PROTEIN"/>
    <property type="match status" value="1"/>
</dbReference>
<name>A0A151IPU4_9HYME</name>
<evidence type="ECO:0000259" key="8">
    <source>
        <dbReference type="SMART" id="SM00235"/>
    </source>
</evidence>
<comment type="cofactor">
    <cofactor evidence="7">
        <name>Ca(2+)</name>
        <dbReference type="ChEBI" id="CHEBI:29108"/>
    </cofactor>
    <text evidence="7">Can bind about 5 Ca(2+) ions per subunit.</text>
</comment>
<organism evidence="9 10">
    <name type="scientific">Cyphomyrmex costatus</name>
    <dbReference type="NCBI Taxonomy" id="456900"/>
    <lineage>
        <taxon>Eukaryota</taxon>
        <taxon>Metazoa</taxon>
        <taxon>Ecdysozoa</taxon>
        <taxon>Arthropoda</taxon>
        <taxon>Hexapoda</taxon>
        <taxon>Insecta</taxon>
        <taxon>Pterygota</taxon>
        <taxon>Neoptera</taxon>
        <taxon>Endopterygota</taxon>
        <taxon>Hymenoptera</taxon>
        <taxon>Apocrita</taxon>
        <taxon>Aculeata</taxon>
        <taxon>Formicoidea</taxon>
        <taxon>Formicidae</taxon>
        <taxon>Myrmicinae</taxon>
        <taxon>Cyphomyrmex</taxon>
    </lineage>
</organism>
<accession>A0A151IPU4</accession>
<keyword evidence="2" id="KW-0645">Protease</keyword>
<dbReference type="Pfam" id="PF00413">
    <property type="entry name" value="Peptidase_M10"/>
    <property type="match status" value="1"/>
</dbReference>
<reference evidence="9 10" key="1">
    <citation type="submission" date="2016-03" db="EMBL/GenBank/DDBJ databases">
        <title>Cyphomyrmex costatus WGS genome.</title>
        <authorList>
            <person name="Nygaard S."/>
            <person name="Hu H."/>
            <person name="Boomsma J."/>
            <person name="Zhang G."/>
        </authorList>
    </citation>
    <scope>NUCLEOTIDE SEQUENCE [LARGE SCALE GENOMIC DNA]</scope>
    <source>
        <strain evidence="9">MS0001</strain>
        <tissue evidence="9">Whole body</tissue>
    </source>
</reference>
<feature type="binding site" evidence="7">
    <location>
        <position position="252"/>
    </location>
    <ligand>
        <name>Zn(2+)</name>
        <dbReference type="ChEBI" id="CHEBI:29105"/>
        <label>2</label>
        <note>catalytic</note>
    </ligand>
</feature>
<dbReference type="Gene3D" id="3.40.390.10">
    <property type="entry name" value="Collagenase (Catalytic Domain)"/>
    <property type="match status" value="1"/>
</dbReference>
<evidence type="ECO:0000256" key="4">
    <source>
        <dbReference type="ARBA" id="ARBA00022801"/>
    </source>
</evidence>
<dbReference type="SMART" id="SM00235">
    <property type="entry name" value="ZnMc"/>
    <property type="match status" value="1"/>
</dbReference>
<feature type="binding site" evidence="7">
    <location>
        <position position="318"/>
    </location>
    <ligand>
        <name>Ca(2+)</name>
        <dbReference type="ChEBI" id="CHEBI:29108"/>
        <label>4</label>
    </ligand>
</feature>
<evidence type="ECO:0000256" key="1">
    <source>
        <dbReference type="ARBA" id="ARBA00010370"/>
    </source>
</evidence>
<evidence type="ECO:0000256" key="3">
    <source>
        <dbReference type="ARBA" id="ARBA00022723"/>
    </source>
</evidence>
<evidence type="ECO:0000256" key="7">
    <source>
        <dbReference type="PIRSR" id="PIRSR621190-2"/>
    </source>
</evidence>
<keyword evidence="4" id="KW-0378">Hydrolase</keyword>
<dbReference type="PRINTS" id="PR00138">
    <property type="entry name" value="MATRIXIN"/>
</dbReference>
<dbReference type="GO" id="GO:0008270">
    <property type="term" value="F:zinc ion binding"/>
    <property type="evidence" value="ECO:0007669"/>
    <property type="project" value="InterPro"/>
</dbReference>
<comment type="cofactor">
    <cofactor evidence="7">
        <name>Zn(2+)</name>
        <dbReference type="ChEBI" id="CHEBI:29105"/>
    </cofactor>
    <text evidence="7">Binds 2 Zn(2+) ions per subunit.</text>
</comment>
<feature type="binding site" evidence="7">
    <location>
        <position position="246"/>
    </location>
    <ligand>
        <name>Zn(2+)</name>
        <dbReference type="ChEBI" id="CHEBI:29105"/>
        <label>2</label>
        <note>catalytic</note>
    </ligand>
</feature>
<evidence type="ECO:0000256" key="5">
    <source>
        <dbReference type="ARBA" id="ARBA00022833"/>
    </source>
</evidence>
<feature type="domain" description="Peptidase metallopeptidase" evidence="8">
    <location>
        <begin position="132"/>
        <end position="285"/>
    </location>
</feature>
<protein>
    <submittedName>
        <fullName evidence="9">Matrilysin</fullName>
    </submittedName>
</protein>
<keyword evidence="3 7" id="KW-0479">Metal-binding</keyword>
<feature type="active site" evidence="6">
    <location>
        <position position="243"/>
    </location>
</feature>
<evidence type="ECO:0000256" key="6">
    <source>
        <dbReference type="PIRSR" id="PIRSR621190-1"/>
    </source>
</evidence>
<dbReference type="PANTHER" id="PTHR31511">
    <property type="entry name" value="PROTEIN CBG23764"/>
    <property type="match status" value="1"/>
</dbReference>
<dbReference type="GO" id="GO:0004222">
    <property type="term" value="F:metalloendopeptidase activity"/>
    <property type="evidence" value="ECO:0007669"/>
    <property type="project" value="InterPro"/>
</dbReference>
<dbReference type="InterPro" id="IPR021190">
    <property type="entry name" value="Pept_M10A"/>
</dbReference>
<dbReference type="InterPro" id="IPR024079">
    <property type="entry name" value="MetalloPept_cat_dom_sf"/>
</dbReference>
<evidence type="ECO:0000256" key="2">
    <source>
        <dbReference type="ARBA" id="ARBA00022670"/>
    </source>
</evidence>
<dbReference type="GO" id="GO:0031012">
    <property type="term" value="C:extracellular matrix"/>
    <property type="evidence" value="ECO:0007669"/>
    <property type="project" value="InterPro"/>
</dbReference>
<dbReference type="GO" id="GO:0006508">
    <property type="term" value="P:proteolysis"/>
    <property type="evidence" value="ECO:0007669"/>
    <property type="project" value="UniProtKB-KW"/>
</dbReference>
<keyword evidence="5 7" id="KW-0862">Zinc</keyword>
<dbReference type="InterPro" id="IPR001818">
    <property type="entry name" value="Pept_M10_metallopeptidase"/>
</dbReference>
<evidence type="ECO:0000313" key="10">
    <source>
        <dbReference type="Proteomes" id="UP000078542"/>
    </source>
</evidence>
<dbReference type="InterPro" id="IPR006026">
    <property type="entry name" value="Peptidase_Metallo"/>
</dbReference>
<evidence type="ECO:0000313" key="9">
    <source>
        <dbReference type="EMBL" id="KYN08184.1"/>
    </source>
</evidence>
<keyword evidence="10" id="KW-1185">Reference proteome</keyword>
<comment type="similarity">
    <text evidence="1">Belongs to the peptidase M10A family.</text>
</comment>
<feature type="binding site" evidence="7">
    <location>
        <position position="242"/>
    </location>
    <ligand>
        <name>Zn(2+)</name>
        <dbReference type="ChEBI" id="CHEBI:29105"/>
        <label>2</label>
        <note>catalytic</note>
    </ligand>
</feature>
<dbReference type="SUPFAM" id="SSF55486">
    <property type="entry name" value="Metalloproteases ('zincins'), catalytic domain"/>
    <property type="match status" value="1"/>
</dbReference>
<proteinExistence type="inferred from homology"/>
<dbReference type="AlphaFoldDB" id="A0A151IPU4"/>
<dbReference type="STRING" id="456900.A0A151IPU4"/>
<dbReference type="Proteomes" id="UP000078542">
    <property type="component" value="Unassembled WGS sequence"/>
</dbReference>
<feature type="binding site" evidence="7">
    <location>
        <position position="260"/>
    </location>
    <ligand>
        <name>Zn(2+)</name>
        <dbReference type="ChEBI" id="CHEBI:29105"/>
        <label>2</label>
        <note>catalytic</note>
    </ligand>
</feature>